<dbReference type="SUPFAM" id="SSF52540">
    <property type="entry name" value="P-loop containing nucleoside triphosphate hydrolases"/>
    <property type="match status" value="1"/>
</dbReference>
<dbReference type="InterPro" id="IPR008269">
    <property type="entry name" value="Lon_proteolytic"/>
</dbReference>
<dbReference type="AlphaFoldDB" id="A0A841HVK0"/>
<dbReference type="Pfam" id="PF02190">
    <property type="entry name" value="LON_substr_bdg"/>
    <property type="match status" value="1"/>
</dbReference>
<dbReference type="InterPro" id="IPR003959">
    <property type="entry name" value="ATPase_AAA_core"/>
</dbReference>
<comment type="subunit">
    <text evidence="6">Homohexamer. Organized in a ring with a central cavity.</text>
</comment>
<dbReference type="InterPro" id="IPR014721">
    <property type="entry name" value="Ribsml_uS5_D2-typ_fold_subgr"/>
</dbReference>
<dbReference type="GO" id="GO:0016887">
    <property type="term" value="F:ATP hydrolysis activity"/>
    <property type="evidence" value="ECO:0007669"/>
    <property type="project" value="InterPro"/>
</dbReference>
<dbReference type="GO" id="GO:0006508">
    <property type="term" value="P:proteolysis"/>
    <property type="evidence" value="ECO:0007669"/>
    <property type="project" value="UniProtKB-KW"/>
</dbReference>
<reference evidence="10 11" key="1">
    <citation type="submission" date="2020-08" db="EMBL/GenBank/DDBJ databases">
        <title>Genomic Encyclopedia of Type Strains, Phase IV (KMG-IV): sequencing the most valuable type-strain genomes for metagenomic binning, comparative biology and taxonomic classification.</title>
        <authorList>
            <person name="Goeker M."/>
        </authorList>
    </citation>
    <scope>NUCLEOTIDE SEQUENCE [LARGE SCALE GENOMIC DNA]</scope>
    <source>
        <strain evidence="10 11">DSM 26723</strain>
    </source>
</reference>
<evidence type="ECO:0000256" key="1">
    <source>
        <dbReference type="ARBA" id="ARBA00022670"/>
    </source>
</evidence>
<evidence type="ECO:0000256" key="8">
    <source>
        <dbReference type="SAM" id="MobiDB-lite"/>
    </source>
</evidence>
<evidence type="ECO:0000256" key="4">
    <source>
        <dbReference type="ARBA" id="ARBA00022825"/>
    </source>
</evidence>
<dbReference type="SMART" id="SM00464">
    <property type="entry name" value="LON"/>
    <property type="match status" value="1"/>
</dbReference>
<dbReference type="InterPro" id="IPR003111">
    <property type="entry name" value="Lon_prtase_N"/>
</dbReference>
<sequence length="802" mass="87442">MTRRRIAEVRMGNPQSSETSPDLSGELAFLFLRDAVVFPGTERSFDLGRKRTLALLEALGSEVRTPVVVATQLVAEIEEPGLSDISPIGVVAHIVSLTQGSDGARTAILRGISRVRVDDFTRTEPYVRGRVTPIVESGVANPAVLAEVRELWGEFSEENEKIAAGIVEQIEGAHDAIVFANLISTHASATHDEQIRLLEAQDVNEQLALLAALLREKQAMTGLERQIKGRVKRQMDASQREYYLTEQLKAIRAELGQGKAEESDLVEIRSRLDRLALPQAVRDLVRKTHAQLERQSESAAEYAVGFKLLQHIAALPWTSYVKTPPDIAAVRATLDSLHFGADEVADWIVEELSVRNLTARSTTDRSAQTLCLVGPPGVGKTSLAQAIANSLDRPLQTISLAGAMDPSFIRGHRRTYIGSEPGMLTTALQAAGMLAPVILLDEIDKVSSDSYRGNVGAALLQALDPMLNRHYVDEYLGVTLDLSQVLFVATANNARAIYPPLRSRMRVLTFWGYSADEKLAIARDYILGRMLESHGLKGRVEIDEAALEQLIERYTQEAGVRELARHLERICRRCAVLLSVSGASQKTIHITTDTLDSLLGAPRVPPSMGVPTAQVGRVNAIAFDAGGARIVPIDSIRFRGRGKLVVSGSNDSVVTERMHVAMSLVRHRAQRLGFDPEGLHNSDVHVHIDASISTDDTPNLDLAICLSLISALIGTVAPQRSGVVGTVDLHGEVGGCHDFTVRMAAAQRQRLEEVIVPRSHEAEVARLPHRISNGLKFRFVASVDEAVDVLFGTSSRMSHPAE</sequence>
<dbReference type="SUPFAM" id="SSF54211">
    <property type="entry name" value="Ribosomal protein S5 domain 2-like"/>
    <property type="match status" value="1"/>
</dbReference>
<comment type="catalytic activity">
    <reaction evidence="6">
        <text>Hydrolysis of proteins in presence of ATP.</text>
        <dbReference type="EC" id="3.4.21.53"/>
    </reaction>
</comment>
<feature type="region of interest" description="Disordered" evidence="8">
    <location>
        <begin position="1"/>
        <end position="21"/>
    </location>
</feature>
<dbReference type="PRINTS" id="PR00830">
    <property type="entry name" value="ENDOLAPTASE"/>
</dbReference>
<evidence type="ECO:0000313" key="11">
    <source>
        <dbReference type="Proteomes" id="UP000588068"/>
    </source>
</evidence>
<dbReference type="EMBL" id="JACHHZ010000007">
    <property type="protein sequence ID" value="MBB6096220.1"/>
    <property type="molecule type" value="Genomic_DNA"/>
</dbReference>
<organism evidence="10 11">
    <name type="scientific">Povalibacter uvarum</name>
    <dbReference type="NCBI Taxonomy" id="732238"/>
    <lineage>
        <taxon>Bacteria</taxon>
        <taxon>Pseudomonadati</taxon>
        <taxon>Pseudomonadota</taxon>
        <taxon>Gammaproteobacteria</taxon>
        <taxon>Steroidobacterales</taxon>
        <taxon>Steroidobacteraceae</taxon>
        <taxon>Povalibacter</taxon>
    </lineage>
</organism>
<evidence type="ECO:0000256" key="6">
    <source>
        <dbReference type="PIRNR" id="PIRNR001174"/>
    </source>
</evidence>
<comment type="caution">
    <text evidence="10">The sequence shown here is derived from an EMBL/GenBank/DDBJ whole genome shotgun (WGS) entry which is preliminary data.</text>
</comment>
<dbReference type="GO" id="GO:0004252">
    <property type="term" value="F:serine-type endopeptidase activity"/>
    <property type="evidence" value="ECO:0007669"/>
    <property type="project" value="UniProtKB-EC"/>
</dbReference>
<dbReference type="InterPro" id="IPR027417">
    <property type="entry name" value="P-loop_NTPase"/>
</dbReference>
<dbReference type="InterPro" id="IPR020568">
    <property type="entry name" value="Ribosomal_Su5_D2-typ_SF"/>
</dbReference>
<dbReference type="InterPro" id="IPR003593">
    <property type="entry name" value="AAA+_ATPase"/>
</dbReference>
<keyword evidence="3 6" id="KW-0378">Hydrolase</keyword>
<keyword evidence="11" id="KW-1185">Reference proteome</keyword>
<dbReference type="PIRSF" id="PIRSF001174">
    <property type="entry name" value="Lon_proteas"/>
    <property type="match status" value="1"/>
</dbReference>
<dbReference type="Gene3D" id="1.10.8.60">
    <property type="match status" value="1"/>
</dbReference>
<dbReference type="InterPro" id="IPR004815">
    <property type="entry name" value="Lon_bac/euk-typ"/>
</dbReference>
<evidence type="ECO:0000313" key="10">
    <source>
        <dbReference type="EMBL" id="MBB6096220.1"/>
    </source>
</evidence>
<evidence type="ECO:0000256" key="7">
    <source>
        <dbReference type="PIRSR" id="PIRSR001174-2"/>
    </source>
</evidence>
<dbReference type="InterPro" id="IPR015947">
    <property type="entry name" value="PUA-like_sf"/>
</dbReference>
<dbReference type="PROSITE" id="PS51787">
    <property type="entry name" value="LON_N"/>
    <property type="match status" value="1"/>
</dbReference>
<evidence type="ECO:0000256" key="3">
    <source>
        <dbReference type="ARBA" id="ARBA00022801"/>
    </source>
</evidence>
<evidence type="ECO:0000256" key="2">
    <source>
        <dbReference type="ARBA" id="ARBA00022741"/>
    </source>
</evidence>
<dbReference type="PANTHER" id="PTHR10046">
    <property type="entry name" value="ATP DEPENDENT LON PROTEASE FAMILY MEMBER"/>
    <property type="match status" value="1"/>
</dbReference>
<dbReference type="SUPFAM" id="SSF88697">
    <property type="entry name" value="PUA domain-like"/>
    <property type="match status" value="1"/>
</dbReference>
<evidence type="ECO:0000259" key="9">
    <source>
        <dbReference type="PROSITE" id="PS51787"/>
    </source>
</evidence>
<dbReference type="InterPro" id="IPR027065">
    <property type="entry name" value="Lon_Prtase"/>
</dbReference>
<dbReference type="SMART" id="SM00382">
    <property type="entry name" value="AAA"/>
    <property type="match status" value="1"/>
</dbReference>
<dbReference type="Proteomes" id="UP000588068">
    <property type="component" value="Unassembled WGS sequence"/>
</dbReference>
<dbReference type="InterPro" id="IPR054594">
    <property type="entry name" value="Lon_lid"/>
</dbReference>
<dbReference type="EC" id="3.4.21.53" evidence="6"/>
<dbReference type="Pfam" id="PF00004">
    <property type="entry name" value="AAA"/>
    <property type="match status" value="1"/>
</dbReference>
<dbReference type="Gene3D" id="1.20.58.1480">
    <property type="match status" value="1"/>
</dbReference>
<dbReference type="Gene3D" id="3.30.230.10">
    <property type="match status" value="1"/>
</dbReference>
<proteinExistence type="inferred from homology"/>
<accession>A0A841HVK0</accession>
<keyword evidence="1 6" id="KW-0645">Protease</keyword>
<dbReference type="Pfam" id="PF05362">
    <property type="entry name" value="Lon_C"/>
    <property type="match status" value="1"/>
</dbReference>
<dbReference type="GO" id="GO:0004176">
    <property type="term" value="F:ATP-dependent peptidase activity"/>
    <property type="evidence" value="ECO:0007669"/>
    <property type="project" value="InterPro"/>
</dbReference>
<feature type="domain" description="Lon N-terminal" evidence="9">
    <location>
        <begin position="27"/>
        <end position="218"/>
    </location>
</feature>
<keyword evidence="2 6" id="KW-0547">Nucleotide-binding</keyword>
<dbReference type="Pfam" id="PF22667">
    <property type="entry name" value="Lon_lid"/>
    <property type="match status" value="1"/>
</dbReference>
<dbReference type="GO" id="GO:0005737">
    <property type="term" value="C:cytoplasm"/>
    <property type="evidence" value="ECO:0007669"/>
    <property type="project" value="UniProtKB-SubCell"/>
</dbReference>
<dbReference type="RefSeq" id="WP_184335614.1">
    <property type="nucleotide sequence ID" value="NZ_JACHHZ010000007.1"/>
</dbReference>
<gene>
    <name evidence="10" type="ORF">HNQ60_005142</name>
</gene>
<feature type="binding site" evidence="7">
    <location>
        <begin position="374"/>
        <end position="381"/>
    </location>
    <ligand>
        <name>ATP</name>
        <dbReference type="ChEBI" id="CHEBI:30616"/>
    </ligand>
</feature>
<dbReference type="GO" id="GO:0030163">
    <property type="term" value="P:protein catabolic process"/>
    <property type="evidence" value="ECO:0007669"/>
    <property type="project" value="InterPro"/>
</dbReference>
<comment type="similarity">
    <text evidence="6">Belongs to the peptidase S16 family.</text>
</comment>
<dbReference type="Gene3D" id="3.40.50.300">
    <property type="entry name" value="P-loop containing nucleotide triphosphate hydrolases"/>
    <property type="match status" value="1"/>
</dbReference>
<protein>
    <recommendedName>
        <fullName evidence="6">Lon protease</fullName>
        <ecNumber evidence="6">3.4.21.53</ecNumber>
    </recommendedName>
</protein>
<dbReference type="GO" id="GO:0005524">
    <property type="term" value="F:ATP binding"/>
    <property type="evidence" value="ECO:0007669"/>
    <property type="project" value="UniProtKB-KW"/>
</dbReference>
<keyword evidence="5 6" id="KW-0067">ATP-binding</keyword>
<name>A0A841HVK0_9GAMM</name>
<keyword evidence="4 6" id="KW-0720">Serine protease</keyword>
<evidence type="ECO:0000256" key="5">
    <source>
        <dbReference type="ARBA" id="ARBA00022840"/>
    </source>
</evidence>
<comment type="subcellular location">
    <subcellularLocation>
        <location evidence="6">Cytoplasm</location>
    </subcellularLocation>
</comment>
<dbReference type="Gene3D" id="2.30.130.40">
    <property type="entry name" value="LON domain-like"/>
    <property type="match status" value="1"/>
</dbReference>
<dbReference type="InterPro" id="IPR046336">
    <property type="entry name" value="Lon_prtase_N_sf"/>
</dbReference>
<keyword evidence="6" id="KW-0963">Cytoplasm</keyword>